<sequence length="745" mass="83009">MSNSRRLPVQFSEPIFDRTLSTPIYHTPPQQSRTTTQDQIKEVPSGSSATKSKCSVSRCIGFELLILLLLLVLAALIIPIVVVVLDTRSSCSTTYSQTFTSGVTPTDQCTAWRVFTTGLTCSSYSLMQMYGSNDPVGITVDSSSVATALAYALRYNTTFGISYNGITWKIDSCYSGWEITATGYTCNCVSGYTIRPCIGSSSWGGIAEISYNQPKLPSCPQWDPHGITVANETTAGVGVVDIFIDRNNTVYVTNQYDNEIEIWNMEDLILKTIKLDNLFEAWGLFVTIDGNVYVGSDSKKNVEKWTLNETRGTLVMNTFDACPGMFIDIENNIYCSLGESHKVIKQSLDNNSNIISVVAGNGSKGSANNMLNRPRGIFVTINLDLYVADCWNDRIQLFKFGELNGTTITDSISTSSFKLLKPTGVFLDSDNYIYIVDNAHHRIIGSRSTGFYCIAGCTSKPGSTSTHLECPYAAVFDNFGNIFVTDQNNDRVQKFLLITNNSNTSPSIQSTYSSTLTENNQIFAHIDCEKLNYYYETIEVKVFENGCYTFIIKSPIDTFGYIPEDYFKPSIPTGNLLSHIDPIYANNQFKLETSLLVNTKYILVVTTLNPNITGNFSVIAIGPNHVIFNRINVSWSVQRIYSSELLINDQVYPRSGCQLFNYYYEAVEINVIESGYYIFTSNSIMNTYGFIYENNFDTVPDGNRVPVITLILIVSTSANIFPFWFNILSNNSQLEVDRSKVAPAH</sequence>
<dbReference type="InterPro" id="IPR001258">
    <property type="entry name" value="NHL_repeat"/>
</dbReference>
<feature type="transmembrane region" description="Helical" evidence="4">
    <location>
        <begin position="705"/>
        <end position="725"/>
    </location>
</feature>
<keyword evidence="4" id="KW-1133">Transmembrane helix</keyword>
<dbReference type="SUPFAM" id="SSF101898">
    <property type="entry name" value="NHL repeat"/>
    <property type="match status" value="1"/>
</dbReference>
<dbReference type="InterPro" id="IPR011042">
    <property type="entry name" value="6-blade_b-propeller_TolB-like"/>
</dbReference>
<dbReference type="GO" id="GO:0008270">
    <property type="term" value="F:zinc ion binding"/>
    <property type="evidence" value="ECO:0007669"/>
    <property type="project" value="UniProtKB-KW"/>
</dbReference>
<evidence type="ECO:0000256" key="4">
    <source>
        <dbReference type="SAM" id="Phobius"/>
    </source>
</evidence>
<accession>A0A814Y7J3</accession>
<feature type="transmembrane region" description="Helical" evidence="4">
    <location>
        <begin position="60"/>
        <end position="85"/>
    </location>
</feature>
<dbReference type="InterPro" id="IPR050952">
    <property type="entry name" value="TRIM-NHL_E3_ligases"/>
</dbReference>
<keyword evidence="1" id="KW-0677">Repeat</keyword>
<evidence type="ECO:0000313" key="5">
    <source>
        <dbReference type="EMBL" id="CAF1225287.1"/>
    </source>
</evidence>
<keyword evidence="4" id="KW-0472">Membrane</keyword>
<evidence type="ECO:0000313" key="6">
    <source>
        <dbReference type="Proteomes" id="UP000663891"/>
    </source>
</evidence>
<gene>
    <name evidence="5" type="ORF">VCS650_LOCUS26946</name>
</gene>
<proteinExistence type="predicted"/>
<dbReference type="PANTHER" id="PTHR24104:SF25">
    <property type="entry name" value="PROTEIN LIN-41"/>
    <property type="match status" value="1"/>
</dbReference>
<feature type="repeat" description="NHL" evidence="2">
    <location>
        <begin position="362"/>
        <end position="401"/>
    </location>
</feature>
<dbReference type="EMBL" id="CAJNON010000371">
    <property type="protein sequence ID" value="CAF1225287.1"/>
    <property type="molecule type" value="Genomic_DNA"/>
</dbReference>
<reference evidence="5" key="1">
    <citation type="submission" date="2021-02" db="EMBL/GenBank/DDBJ databases">
        <authorList>
            <person name="Nowell W R."/>
        </authorList>
    </citation>
    <scope>NUCLEOTIDE SEQUENCE</scope>
</reference>
<dbReference type="PROSITE" id="PS51125">
    <property type="entry name" value="NHL"/>
    <property type="match status" value="1"/>
</dbReference>
<dbReference type="Proteomes" id="UP000663891">
    <property type="component" value="Unassembled WGS sequence"/>
</dbReference>
<dbReference type="OrthoDB" id="342730at2759"/>
<dbReference type="CDD" id="cd05819">
    <property type="entry name" value="NHL"/>
    <property type="match status" value="1"/>
</dbReference>
<feature type="region of interest" description="Disordered" evidence="3">
    <location>
        <begin position="20"/>
        <end position="52"/>
    </location>
</feature>
<keyword evidence="4" id="KW-0812">Transmembrane</keyword>
<protein>
    <recommendedName>
        <fullName evidence="7">NHL repeat containing protein-like protein</fullName>
    </recommendedName>
</protein>
<dbReference type="PANTHER" id="PTHR24104">
    <property type="entry name" value="E3 UBIQUITIN-PROTEIN LIGASE NHLRC1-RELATED"/>
    <property type="match status" value="1"/>
</dbReference>
<evidence type="ECO:0000256" key="1">
    <source>
        <dbReference type="ARBA" id="ARBA00022737"/>
    </source>
</evidence>
<evidence type="ECO:0000256" key="2">
    <source>
        <dbReference type="PROSITE-ProRule" id="PRU00504"/>
    </source>
</evidence>
<feature type="compositionally biased region" description="Polar residues" evidence="3">
    <location>
        <begin position="20"/>
        <end position="38"/>
    </location>
</feature>
<name>A0A814Y7J3_9BILA</name>
<evidence type="ECO:0000256" key="3">
    <source>
        <dbReference type="SAM" id="MobiDB-lite"/>
    </source>
</evidence>
<evidence type="ECO:0008006" key="7">
    <source>
        <dbReference type="Google" id="ProtNLM"/>
    </source>
</evidence>
<organism evidence="5 6">
    <name type="scientific">Adineta steineri</name>
    <dbReference type="NCBI Taxonomy" id="433720"/>
    <lineage>
        <taxon>Eukaryota</taxon>
        <taxon>Metazoa</taxon>
        <taxon>Spiralia</taxon>
        <taxon>Gnathifera</taxon>
        <taxon>Rotifera</taxon>
        <taxon>Eurotatoria</taxon>
        <taxon>Bdelloidea</taxon>
        <taxon>Adinetida</taxon>
        <taxon>Adinetidae</taxon>
        <taxon>Adineta</taxon>
    </lineage>
</organism>
<dbReference type="AlphaFoldDB" id="A0A814Y7J3"/>
<dbReference type="Gene3D" id="2.120.10.30">
    <property type="entry name" value="TolB, C-terminal domain"/>
    <property type="match status" value="2"/>
</dbReference>
<comment type="caution">
    <text evidence="5">The sequence shown here is derived from an EMBL/GenBank/DDBJ whole genome shotgun (WGS) entry which is preliminary data.</text>
</comment>